<organism evidence="2 3">
    <name type="scientific">Pseudoalteromonas arctica</name>
    <dbReference type="NCBI Taxonomy" id="394751"/>
    <lineage>
        <taxon>Bacteria</taxon>
        <taxon>Pseudomonadati</taxon>
        <taxon>Pseudomonadota</taxon>
        <taxon>Gammaproteobacteria</taxon>
        <taxon>Alteromonadales</taxon>
        <taxon>Pseudoalteromonadaceae</taxon>
        <taxon>Pseudoalteromonas</taxon>
    </lineage>
</organism>
<evidence type="ECO:0000313" key="2">
    <source>
        <dbReference type="EMBL" id="NMM40740.1"/>
    </source>
</evidence>
<dbReference type="Proteomes" id="UP000570493">
    <property type="component" value="Unassembled WGS sequence"/>
</dbReference>
<evidence type="ECO:0000313" key="3">
    <source>
        <dbReference type="Proteomes" id="UP000570493"/>
    </source>
</evidence>
<keyword evidence="1" id="KW-1133">Transmembrane helix</keyword>
<dbReference type="EMBL" id="JABBMT010000009">
    <property type="protein sequence ID" value="NMM40740.1"/>
    <property type="molecule type" value="Genomic_DNA"/>
</dbReference>
<sequence length="69" mass="7638">MLVFIAAFFPSALIVDNELGLKPEHILSEIISVLMFLTAVISILIANKSYLISKQANELSEKVFQSQAE</sequence>
<dbReference type="RefSeq" id="WP_169019794.1">
    <property type="nucleotide sequence ID" value="NZ_JABBMT010000009.1"/>
</dbReference>
<proteinExistence type="predicted"/>
<keyword evidence="3" id="KW-1185">Reference proteome</keyword>
<reference evidence="2" key="1">
    <citation type="submission" date="2020-04" db="EMBL/GenBank/DDBJ databases">
        <title>Genome Sequencing for Pseudoaltermonas arctica.</title>
        <authorList>
            <person name="Elkins N.S."/>
        </authorList>
    </citation>
    <scope>NUCLEOTIDE SEQUENCE [LARGE SCALE GENOMIC DNA]</scope>
    <source>
        <strain evidence="2">NEC-BIFX-2020_0012</strain>
    </source>
</reference>
<keyword evidence="1" id="KW-0812">Transmembrane</keyword>
<comment type="caution">
    <text evidence="2">The sequence shown here is derived from an EMBL/GenBank/DDBJ whole genome shotgun (WGS) entry which is preliminary data.</text>
</comment>
<gene>
    <name evidence="2" type="ORF">HHO47_07810</name>
</gene>
<protein>
    <submittedName>
        <fullName evidence="2">Uncharacterized protein</fullName>
    </submittedName>
</protein>
<accession>A0A7Y0DSB3</accession>
<keyword evidence="1" id="KW-0472">Membrane</keyword>
<feature type="transmembrane region" description="Helical" evidence="1">
    <location>
        <begin position="30"/>
        <end position="47"/>
    </location>
</feature>
<evidence type="ECO:0000256" key="1">
    <source>
        <dbReference type="SAM" id="Phobius"/>
    </source>
</evidence>
<name>A0A7Y0DSB3_9GAMM</name>
<dbReference type="AlphaFoldDB" id="A0A7Y0DSB3"/>